<name>A0AAU7F832_9NEIS</name>
<feature type="signal peptide" evidence="1">
    <location>
        <begin position="1"/>
        <end position="17"/>
    </location>
</feature>
<reference evidence="2" key="1">
    <citation type="submission" date="2024-05" db="EMBL/GenBank/DDBJ databases">
        <authorList>
            <person name="Yang L."/>
            <person name="Pan L."/>
        </authorList>
    </citation>
    <scope>NUCLEOTIDE SEQUENCE</scope>
    <source>
        <strain evidence="2">FCG-7</strain>
    </source>
</reference>
<evidence type="ECO:0000313" key="2">
    <source>
        <dbReference type="EMBL" id="XBM00321.1"/>
    </source>
</evidence>
<organism evidence="2">
    <name type="scientific">Chitinibacter mangrovi</name>
    <dbReference type="NCBI Taxonomy" id="3153927"/>
    <lineage>
        <taxon>Bacteria</taxon>
        <taxon>Pseudomonadati</taxon>
        <taxon>Pseudomonadota</taxon>
        <taxon>Betaproteobacteria</taxon>
        <taxon>Neisseriales</taxon>
        <taxon>Chitinibacteraceae</taxon>
        <taxon>Chitinibacter</taxon>
    </lineage>
</organism>
<protein>
    <submittedName>
        <fullName evidence="2">Uncharacterized protein</fullName>
    </submittedName>
</protein>
<dbReference type="KEGG" id="cmav:ABHF33_14875"/>
<sequence length="85" mass="9797">MKIWGWFFILLSSPTWAMCDVQVKALRAEMSAQQLDLEVRRQVNSALQPLLAPRPDLNPLSEAECRQKVQQVREKMRSASGKTRQ</sequence>
<feature type="chain" id="PRO_5043537494" evidence="1">
    <location>
        <begin position="18"/>
        <end position="85"/>
    </location>
</feature>
<proteinExistence type="predicted"/>
<dbReference type="RefSeq" id="WP_348944677.1">
    <property type="nucleotide sequence ID" value="NZ_CP157355.1"/>
</dbReference>
<dbReference type="EMBL" id="CP157355">
    <property type="protein sequence ID" value="XBM00321.1"/>
    <property type="molecule type" value="Genomic_DNA"/>
</dbReference>
<dbReference type="AlphaFoldDB" id="A0AAU7F832"/>
<gene>
    <name evidence="2" type="ORF">ABHF33_14875</name>
</gene>
<keyword evidence="1" id="KW-0732">Signal</keyword>
<accession>A0AAU7F832</accession>
<evidence type="ECO:0000256" key="1">
    <source>
        <dbReference type="SAM" id="SignalP"/>
    </source>
</evidence>